<dbReference type="WBParaSite" id="ASIM_0001726101-mRNA-1">
    <property type="protein sequence ID" value="ASIM_0001726101-mRNA-1"/>
    <property type="gene ID" value="ASIM_0001726101"/>
</dbReference>
<reference evidence="5" key="1">
    <citation type="submission" date="2017-02" db="UniProtKB">
        <authorList>
            <consortium name="WormBaseParasite"/>
        </authorList>
    </citation>
    <scope>IDENTIFICATION</scope>
</reference>
<feature type="compositionally biased region" description="Low complexity" evidence="1">
    <location>
        <begin position="8"/>
        <end position="17"/>
    </location>
</feature>
<reference evidence="3 4" key="2">
    <citation type="submission" date="2018-11" db="EMBL/GenBank/DDBJ databases">
        <authorList>
            <consortium name="Pathogen Informatics"/>
        </authorList>
    </citation>
    <scope>NUCLEOTIDE SEQUENCE [LARGE SCALE GENOMIC DNA]</scope>
</reference>
<dbReference type="AlphaFoldDB" id="A0A0M3K8H0"/>
<dbReference type="PANTHER" id="PTHR14383">
    <property type="entry name" value="SWAP-70 RECOMBINASE"/>
    <property type="match status" value="1"/>
</dbReference>
<protein>
    <submittedName>
        <fullName evidence="5">PH domain-containing protein</fullName>
    </submittedName>
</protein>
<accession>A0A0M3K8H0</accession>
<evidence type="ECO:0000313" key="5">
    <source>
        <dbReference type="WBParaSite" id="ASIM_0001726101-mRNA-1"/>
    </source>
</evidence>
<dbReference type="InterPro" id="IPR011993">
    <property type="entry name" value="PH-like_dom_sf"/>
</dbReference>
<dbReference type="Gene3D" id="2.30.29.30">
    <property type="entry name" value="Pleckstrin-homology domain (PH domain)/Phosphotyrosine-binding domain (PTB)"/>
    <property type="match status" value="1"/>
</dbReference>
<dbReference type="Pfam" id="PF00169">
    <property type="entry name" value="PH"/>
    <property type="match status" value="1"/>
</dbReference>
<dbReference type="OrthoDB" id="5849811at2759"/>
<dbReference type="Proteomes" id="UP000267096">
    <property type="component" value="Unassembled WGS sequence"/>
</dbReference>
<feature type="region of interest" description="Disordered" evidence="1">
    <location>
        <begin position="1"/>
        <end position="26"/>
    </location>
</feature>
<feature type="domain" description="PH" evidence="2">
    <location>
        <begin position="83"/>
        <end position="204"/>
    </location>
</feature>
<keyword evidence="4" id="KW-1185">Reference proteome</keyword>
<evidence type="ECO:0000256" key="1">
    <source>
        <dbReference type="SAM" id="MobiDB-lite"/>
    </source>
</evidence>
<evidence type="ECO:0000313" key="3">
    <source>
        <dbReference type="EMBL" id="VDK58398.1"/>
    </source>
</evidence>
<feature type="compositionally biased region" description="Polar residues" evidence="1">
    <location>
        <begin position="48"/>
        <end position="67"/>
    </location>
</feature>
<sequence>MTSEMENSLSLSTGTKTSKSKKKEKKGILRSLSFQFSSSLNKRKQKVSEANNTADQNVQQTPPTSDYQAHEVDDKSMNHSNQGVQCYGHLLKQYKRRNRSACWNKRQMHTTSNAQYFRFFILKECFLIYYKASMKKVFEKTRRIGLHPKGIIPLVGCSIVPGQDHGHKHCLLITHSQFKAAIIVCANDAKTQDMWLKALREATNMSVSFNSLGQNLEVYALTMAM</sequence>
<proteinExistence type="predicted"/>
<name>A0A0M3K8H0_ANISI</name>
<feature type="region of interest" description="Disordered" evidence="1">
    <location>
        <begin position="38"/>
        <end position="69"/>
    </location>
</feature>
<dbReference type="SMART" id="SM00233">
    <property type="entry name" value="PH"/>
    <property type="match status" value="1"/>
</dbReference>
<organism evidence="5">
    <name type="scientific">Anisakis simplex</name>
    <name type="common">Herring worm</name>
    <dbReference type="NCBI Taxonomy" id="6269"/>
    <lineage>
        <taxon>Eukaryota</taxon>
        <taxon>Metazoa</taxon>
        <taxon>Ecdysozoa</taxon>
        <taxon>Nematoda</taxon>
        <taxon>Chromadorea</taxon>
        <taxon>Rhabditida</taxon>
        <taxon>Spirurina</taxon>
        <taxon>Ascaridomorpha</taxon>
        <taxon>Ascaridoidea</taxon>
        <taxon>Anisakidae</taxon>
        <taxon>Anisakis</taxon>
        <taxon>Anisakis simplex complex</taxon>
    </lineage>
</organism>
<evidence type="ECO:0000259" key="2">
    <source>
        <dbReference type="PROSITE" id="PS50003"/>
    </source>
</evidence>
<dbReference type="InterPro" id="IPR001849">
    <property type="entry name" value="PH_domain"/>
</dbReference>
<gene>
    <name evidence="3" type="ORF">ASIM_LOCUS16668</name>
</gene>
<dbReference type="EMBL" id="UYRR01033297">
    <property type="protein sequence ID" value="VDK58398.1"/>
    <property type="molecule type" value="Genomic_DNA"/>
</dbReference>
<dbReference type="PROSITE" id="PS50003">
    <property type="entry name" value="PH_DOMAIN"/>
    <property type="match status" value="1"/>
</dbReference>
<dbReference type="SUPFAM" id="SSF50729">
    <property type="entry name" value="PH domain-like"/>
    <property type="match status" value="1"/>
</dbReference>
<dbReference type="PANTHER" id="PTHR14383:SF1">
    <property type="entry name" value="PLECKSTRIN HOMOLOGY DOMAIN-CONTAINING FAMILY D MEMBER 1"/>
    <property type="match status" value="1"/>
</dbReference>
<evidence type="ECO:0000313" key="4">
    <source>
        <dbReference type="Proteomes" id="UP000267096"/>
    </source>
</evidence>